<protein>
    <submittedName>
        <fullName evidence="1">Ribosomal protein S2</fullName>
    </submittedName>
</protein>
<sequence>MKLRKLEFKQILKLHLLKHRTYEQSLVKNNNMNLVTDLSLNETVFNLKKALQIIFQYHTKNKRVLFIGLPTKLESKINITTNHVALPQDLNIQGLISNRSNKNLRSVKQTSKQKTVKFKSLLPKLSQKPDLVVVVAHEKVEAIHKECAVAKLPIINFRTEELSKETWSTYSYDLQLSNKNSSLAADKNLFSIGLNFLFKISDIQNRKSFNFKQPAGKKKSNR</sequence>
<keyword evidence="1" id="KW-0496">Mitochondrion</keyword>
<evidence type="ECO:0000313" key="1">
    <source>
        <dbReference type="EMBL" id="AWQ64037.1"/>
    </source>
</evidence>
<keyword evidence="1" id="KW-0689">Ribosomal protein</keyword>
<dbReference type="SUPFAM" id="SSF52313">
    <property type="entry name" value="Ribosomal protein S2"/>
    <property type="match status" value="1"/>
</dbReference>
<dbReference type="EMBL" id="MG271845">
    <property type="protein sequence ID" value="AWQ64037.1"/>
    <property type="molecule type" value="Genomic_DNA"/>
</dbReference>
<name>A0A2U9GHH5_9STRA</name>
<proteinExistence type="predicted"/>
<dbReference type="GeneID" id="36957282"/>
<dbReference type="RefSeq" id="YP_009495390.1">
    <property type="nucleotide sequence ID" value="NC_037986.1"/>
</dbReference>
<reference evidence="1" key="1">
    <citation type="journal article" date="2018" name="Genome Biol. Evol.">
        <title>Recurrent loss, horizontal transfer, and the obscure origins of mitochondrial introns in diatoms (Bacillariophyta).</title>
        <authorList>
            <person name="Guillory W.X."/>
            <person name="Onyshchenko A."/>
            <person name="Ruck E.C."/>
            <person name="Parks M."/>
            <person name="Nakov T."/>
            <person name="Wickett N.J."/>
            <person name="Alverson A.J."/>
        </authorList>
    </citation>
    <scope>NUCLEOTIDE SEQUENCE</scope>
    <source>
        <strain evidence="1">CCMP1855</strain>
    </source>
</reference>
<dbReference type="InterPro" id="IPR023591">
    <property type="entry name" value="Ribosomal_uS2_flav_dom_sf"/>
</dbReference>
<dbReference type="AlphaFoldDB" id="A0A2U9GHH5"/>
<dbReference type="Gene3D" id="3.40.50.10490">
    <property type="entry name" value="Glucose-6-phosphate isomerase like protein, domain 1"/>
    <property type="match status" value="1"/>
</dbReference>
<dbReference type="GO" id="GO:0005840">
    <property type="term" value="C:ribosome"/>
    <property type="evidence" value="ECO:0007669"/>
    <property type="project" value="UniProtKB-KW"/>
</dbReference>
<gene>
    <name evidence="1" type="primary">rps2</name>
</gene>
<geneLocation type="mitochondrion" evidence="1"/>
<keyword evidence="1" id="KW-0687">Ribonucleoprotein</keyword>
<organism evidence="1">
    <name type="scientific">Cylindrotheca closterium</name>
    <dbReference type="NCBI Taxonomy" id="2856"/>
    <lineage>
        <taxon>Eukaryota</taxon>
        <taxon>Sar</taxon>
        <taxon>Stramenopiles</taxon>
        <taxon>Ochrophyta</taxon>
        <taxon>Bacillariophyta</taxon>
        <taxon>Bacillariophyceae</taxon>
        <taxon>Bacillariophycidae</taxon>
        <taxon>Bacillariales</taxon>
        <taxon>Bacillariaceae</taxon>
        <taxon>Cylindrotheca</taxon>
    </lineage>
</organism>
<accession>A0A2U9GHH5</accession>